<dbReference type="EMBL" id="UINC01068252">
    <property type="protein sequence ID" value="SVC00737.1"/>
    <property type="molecule type" value="Genomic_DNA"/>
</dbReference>
<comment type="similarity">
    <text evidence="1">Belongs to the SCO1/2 family.</text>
</comment>
<evidence type="ECO:0008006" key="3">
    <source>
        <dbReference type="Google" id="ProtNLM"/>
    </source>
</evidence>
<organism evidence="2">
    <name type="scientific">marine metagenome</name>
    <dbReference type="NCBI Taxonomy" id="408172"/>
    <lineage>
        <taxon>unclassified sequences</taxon>
        <taxon>metagenomes</taxon>
        <taxon>ecological metagenomes</taxon>
    </lineage>
</organism>
<dbReference type="InterPro" id="IPR003782">
    <property type="entry name" value="SCO1/SenC"/>
</dbReference>
<dbReference type="InterPro" id="IPR036249">
    <property type="entry name" value="Thioredoxin-like_sf"/>
</dbReference>
<name>A0A382INF5_9ZZZZ</name>
<dbReference type="Gene3D" id="3.40.30.10">
    <property type="entry name" value="Glutaredoxin"/>
    <property type="match status" value="1"/>
</dbReference>
<evidence type="ECO:0000313" key="2">
    <source>
        <dbReference type="EMBL" id="SVC00737.1"/>
    </source>
</evidence>
<dbReference type="PANTHER" id="PTHR12151:SF25">
    <property type="entry name" value="LINALOOL DEHYDRATASE_ISOMERASE DOMAIN-CONTAINING PROTEIN"/>
    <property type="match status" value="1"/>
</dbReference>
<dbReference type="AlphaFoldDB" id="A0A382INF5"/>
<sequence length="221" mass="25976">MKKFWLFIFILLVLFGILGWINFIPKTITLPILNPEDIDPNLIDTTLVFGNHDHRIPDFKFHDQEGRTITQDEFSNKIYVANFFFTTCPSICPTLMKHTKLIQDEFIDDDNILLISHTVYPEHDSVQVLNAFAELNGINSEKWHLVTGNKHDIYELSRKGYFAISYNPSRGKDAFIHTENVILIDKERRIRGIYTGTRLHEINRLIEDIYTLKKEYLLNYL</sequence>
<dbReference type="SUPFAM" id="SSF52833">
    <property type="entry name" value="Thioredoxin-like"/>
    <property type="match status" value="1"/>
</dbReference>
<protein>
    <recommendedName>
        <fullName evidence="3">Thioredoxin domain-containing protein</fullName>
    </recommendedName>
</protein>
<gene>
    <name evidence="2" type="ORF">METZ01_LOCUS253591</name>
</gene>
<dbReference type="PANTHER" id="PTHR12151">
    <property type="entry name" value="ELECTRON TRANSPORT PROTIN SCO1/SENC FAMILY MEMBER"/>
    <property type="match status" value="1"/>
</dbReference>
<accession>A0A382INF5</accession>
<dbReference type="Pfam" id="PF02630">
    <property type="entry name" value="SCO1-SenC"/>
    <property type="match status" value="1"/>
</dbReference>
<reference evidence="2" key="1">
    <citation type="submission" date="2018-05" db="EMBL/GenBank/DDBJ databases">
        <authorList>
            <person name="Lanie J.A."/>
            <person name="Ng W.-L."/>
            <person name="Kazmierczak K.M."/>
            <person name="Andrzejewski T.M."/>
            <person name="Davidsen T.M."/>
            <person name="Wayne K.J."/>
            <person name="Tettelin H."/>
            <person name="Glass J.I."/>
            <person name="Rusch D."/>
            <person name="Podicherti R."/>
            <person name="Tsui H.-C.T."/>
            <person name="Winkler M.E."/>
        </authorList>
    </citation>
    <scope>NUCLEOTIDE SEQUENCE</scope>
</reference>
<dbReference type="CDD" id="cd02968">
    <property type="entry name" value="SCO"/>
    <property type="match status" value="1"/>
</dbReference>
<proteinExistence type="inferred from homology"/>
<evidence type="ECO:0000256" key="1">
    <source>
        <dbReference type="ARBA" id="ARBA00010996"/>
    </source>
</evidence>